<feature type="non-terminal residue" evidence="1">
    <location>
        <position position="85"/>
    </location>
</feature>
<keyword evidence="2" id="KW-1185">Reference proteome</keyword>
<reference evidence="1 2" key="1">
    <citation type="journal article" date="2019" name="Sci. Rep.">
        <title>Orb-weaving spider Araneus ventricosus genome elucidates the spidroin gene catalogue.</title>
        <authorList>
            <person name="Kono N."/>
            <person name="Nakamura H."/>
            <person name="Ohtoshi R."/>
            <person name="Moran D.A.P."/>
            <person name="Shinohara A."/>
            <person name="Yoshida Y."/>
            <person name="Fujiwara M."/>
            <person name="Mori M."/>
            <person name="Tomita M."/>
            <person name="Arakawa K."/>
        </authorList>
    </citation>
    <scope>NUCLEOTIDE SEQUENCE [LARGE SCALE GENOMIC DNA]</scope>
</reference>
<dbReference type="AlphaFoldDB" id="A0A4Y2K362"/>
<sequence>MVRGRVTSGGVGLWSVMTVGLHPRSLVDVVPTTIQITLDAKSGWRCLEMPTKLPGSPREAFGLQKIWKGPEERYCDEIHASMFRN</sequence>
<evidence type="ECO:0000313" key="2">
    <source>
        <dbReference type="Proteomes" id="UP000499080"/>
    </source>
</evidence>
<dbReference type="EMBL" id="BGPR01113025">
    <property type="protein sequence ID" value="GBM96821.1"/>
    <property type="molecule type" value="Genomic_DNA"/>
</dbReference>
<dbReference type="Proteomes" id="UP000499080">
    <property type="component" value="Unassembled WGS sequence"/>
</dbReference>
<proteinExistence type="predicted"/>
<accession>A0A4Y2K362</accession>
<name>A0A4Y2K362_ARAVE</name>
<organism evidence="1 2">
    <name type="scientific">Araneus ventricosus</name>
    <name type="common">Orbweaver spider</name>
    <name type="synonym">Epeira ventricosa</name>
    <dbReference type="NCBI Taxonomy" id="182803"/>
    <lineage>
        <taxon>Eukaryota</taxon>
        <taxon>Metazoa</taxon>
        <taxon>Ecdysozoa</taxon>
        <taxon>Arthropoda</taxon>
        <taxon>Chelicerata</taxon>
        <taxon>Arachnida</taxon>
        <taxon>Araneae</taxon>
        <taxon>Araneomorphae</taxon>
        <taxon>Entelegynae</taxon>
        <taxon>Araneoidea</taxon>
        <taxon>Araneidae</taxon>
        <taxon>Araneus</taxon>
    </lineage>
</organism>
<protein>
    <submittedName>
        <fullName evidence="1">Uncharacterized protein</fullName>
    </submittedName>
</protein>
<comment type="caution">
    <text evidence="1">The sequence shown here is derived from an EMBL/GenBank/DDBJ whole genome shotgun (WGS) entry which is preliminary data.</text>
</comment>
<gene>
    <name evidence="1" type="ORF">AVEN_273688_1</name>
</gene>
<evidence type="ECO:0000313" key="1">
    <source>
        <dbReference type="EMBL" id="GBM96821.1"/>
    </source>
</evidence>